<protein>
    <submittedName>
        <fullName evidence="1">Uncharacterized protein</fullName>
    </submittedName>
</protein>
<proteinExistence type="predicted"/>
<gene>
    <name evidence="1" type="ORF">KFL_000100670</name>
</gene>
<sequence>MPLGLSPELSNGHSRCYDACSSAAMNQRRPLSVCYATSLLTRLDEEREPACLPRGRSWRRPKREDAMIRRLREVDGSERAAERATQIRKHDLEVY</sequence>
<evidence type="ECO:0000313" key="1">
    <source>
        <dbReference type="EMBL" id="GAQ78302.1"/>
    </source>
</evidence>
<dbReference type="Proteomes" id="UP000054558">
    <property type="component" value="Unassembled WGS sequence"/>
</dbReference>
<dbReference type="EMBL" id="DF236959">
    <property type="protein sequence ID" value="GAQ78302.1"/>
    <property type="molecule type" value="Genomic_DNA"/>
</dbReference>
<evidence type="ECO:0000313" key="2">
    <source>
        <dbReference type="Proteomes" id="UP000054558"/>
    </source>
</evidence>
<keyword evidence="2" id="KW-1185">Reference proteome</keyword>
<reference evidence="1 2" key="1">
    <citation type="journal article" date="2014" name="Nat. Commun.">
        <title>Klebsormidium flaccidum genome reveals primary factors for plant terrestrial adaptation.</title>
        <authorList>
            <person name="Hori K."/>
            <person name="Maruyama F."/>
            <person name="Fujisawa T."/>
            <person name="Togashi T."/>
            <person name="Yamamoto N."/>
            <person name="Seo M."/>
            <person name="Sato S."/>
            <person name="Yamada T."/>
            <person name="Mori H."/>
            <person name="Tajima N."/>
            <person name="Moriyama T."/>
            <person name="Ikeuchi M."/>
            <person name="Watanabe M."/>
            <person name="Wada H."/>
            <person name="Kobayashi K."/>
            <person name="Saito M."/>
            <person name="Masuda T."/>
            <person name="Sasaki-Sekimoto Y."/>
            <person name="Mashiguchi K."/>
            <person name="Awai K."/>
            <person name="Shimojima M."/>
            <person name="Masuda S."/>
            <person name="Iwai M."/>
            <person name="Nobusawa T."/>
            <person name="Narise T."/>
            <person name="Kondo S."/>
            <person name="Saito H."/>
            <person name="Sato R."/>
            <person name="Murakawa M."/>
            <person name="Ihara Y."/>
            <person name="Oshima-Yamada Y."/>
            <person name="Ohtaka K."/>
            <person name="Satoh M."/>
            <person name="Sonobe K."/>
            <person name="Ishii M."/>
            <person name="Ohtani R."/>
            <person name="Kanamori-Sato M."/>
            <person name="Honoki R."/>
            <person name="Miyazaki D."/>
            <person name="Mochizuki H."/>
            <person name="Umetsu J."/>
            <person name="Higashi K."/>
            <person name="Shibata D."/>
            <person name="Kamiya Y."/>
            <person name="Sato N."/>
            <person name="Nakamura Y."/>
            <person name="Tabata S."/>
            <person name="Ida S."/>
            <person name="Kurokawa K."/>
            <person name="Ohta H."/>
        </authorList>
    </citation>
    <scope>NUCLEOTIDE SEQUENCE [LARGE SCALE GENOMIC DNA]</scope>
    <source>
        <strain evidence="1 2">NIES-2285</strain>
    </source>
</reference>
<organism evidence="1 2">
    <name type="scientific">Klebsormidium nitens</name>
    <name type="common">Green alga</name>
    <name type="synonym">Ulothrix nitens</name>
    <dbReference type="NCBI Taxonomy" id="105231"/>
    <lineage>
        <taxon>Eukaryota</taxon>
        <taxon>Viridiplantae</taxon>
        <taxon>Streptophyta</taxon>
        <taxon>Klebsormidiophyceae</taxon>
        <taxon>Klebsormidiales</taxon>
        <taxon>Klebsormidiaceae</taxon>
        <taxon>Klebsormidium</taxon>
    </lineage>
</organism>
<accession>A0A1Y1HKZ0</accession>
<name>A0A1Y1HKZ0_KLENI</name>
<dbReference type="AlphaFoldDB" id="A0A1Y1HKZ0"/>